<reference evidence="2" key="2">
    <citation type="submission" date="2020-11" db="EMBL/GenBank/DDBJ databases">
        <authorList>
            <person name="McCartney M.A."/>
            <person name="Auch B."/>
            <person name="Kono T."/>
            <person name="Mallez S."/>
            <person name="Becker A."/>
            <person name="Gohl D.M."/>
            <person name="Silverstein K.A.T."/>
            <person name="Koren S."/>
            <person name="Bechman K.B."/>
            <person name="Herman A."/>
            <person name="Abrahante J.E."/>
            <person name="Garbe J."/>
        </authorList>
    </citation>
    <scope>NUCLEOTIDE SEQUENCE</scope>
    <source>
        <strain evidence="2">Duluth1</strain>
        <tissue evidence="2">Whole animal</tissue>
    </source>
</reference>
<accession>A0A9D3Z375</accession>
<evidence type="ECO:0000313" key="3">
    <source>
        <dbReference type="Proteomes" id="UP000828390"/>
    </source>
</evidence>
<keyword evidence="3" id="KW-1185">Reference proteome</keyword>
<dbReference type="AlphaFoldDB" id="A0A9D3Z375"/>
<feature type="region of interest" description="Disordered" evidence="1">
    <location>
        <begin position="1"/>
        <end position="91"/>
    </location>
</feature>
<evidence type="ECO:0000313" key="2">
    <source>
        <dbReference type="EMBL" id="KAH3712253.1"/>
    </source>
</evidence>
<proteinExistence type="predicted"/>
<dbReference type="EMBL" id="JAIWYP010000014">
    <property type="protein sequence ID" value="KAH3712253.1"/>
    <property type="molecule type" value="Genomic_DNA"/>
</dbReference>
<feature type="compositionally biased region" description="Basic and acidic residues" evidence="1">
    <location>
        <begin position="61"/>
        <end position="71"/>
    </location>
</feature>
<feature type="compositionally biased region" description="Basic and acidic residues" evidence="1">
    <location>
        <begin position="22"/>
        <end position="39"/>
    </location>
</feature>
<dbReference type="Proteomes" id="UP000828390">
    <property type="component" value="Unassembled WGS sequence"/>
</dbReference>
<organism evidence="2 3">
    <name type="scientific">Dreissena polymorpha</name>
    <name type="common">Zebra mussel</name>
    <name type="synonym">Mytilus polymorpha</name>
    <dbReference type="NCBI Taxonomy" id="45954"/>
    <lineage>
        <taxon>Eukaryota</taxon>
        <taxon>Metazoa</taxon>
        <taxon>Spiralia</taxon>
        <taxon>Lophotrochozoa</taxon>
        <taxon>Mollusca</taxon>
        <taxon>Bivalvia</taxon>
        <taxon>Autobranchia</taxon>
        <taxon>Heteroconchia</taxon>
        <taxon>Euheterodonta</taxon>
        <taxon>Imparidentia</taxon>
        <taxon>Neoheterodontei</taxon>
        <taxon>Myida</taxon>
        <taxon>Dreissenoidea</taxon>
        <taxon>Dreissenidae</taxon>
        <taxon>Dreissena</taxon>
    </lineage>
</organism>
<protein>
    <submittedName>
        <fullName evidence="2">Uncharacterized protein</fullName>
    </submittedName>
</protein>
<sequence length="126" mass="14543">MPRKPRGKGHEKSAVASFVTQDLEHPAAENHEAGKEHYKPSTVEAAALPSTKTPQPDDSSIESKFDVEDSRNVLQQKRRKMQTDLTEDQEQPTVEWLSAHPILYNKKLKGYKEIQKKEYIWRESAW</sequence>
<reference evidence="2" key="1">
    <citation type="journal article" date="2019" name="bioRxiv">
        <title>The Genome of the Zebra Mussel, Dreissena polymorpha: A Resource for Invasive Species Research.</title>
        <authorList>
            <person name="McCartney M.A."/>
            <person name="Auch B."/>
            <person name="Kono T."/>
            <person name="Mallez S."/>
            <person name="Zhang Y."/>
            <person name="Obille A."/>
            <person name="Becker A."/>
            <person name="Abrahante J.E."/>
            <person name="Garbe J."/>
            <person name="Badalamenti J.P."/>
            <person name="Herman A."/>
            <person name="Mangelson H."/>
            <person name="Liachko I."/>
            <person name="Sullivan S."/>
            <person name="Sone E.D."/>
            <person name="Koren S."/>
            <person name="Silverstein K.A.T."/>
            <person name="Beckman K.B."/>
            <person name="Gohl D.M."/>
        </authorList>
    </citation>
    <scope>NUCLEOTIDE SEQUENCE</scope>
    <source>
        <strain evidence="2">Duluth1</strain>
        <tissue evidence="2">Whole animal</tissue>
    </source>
</reference>
<comment type="caution">
    <text evidence="2">The sequence shown here is derived from an EMBL/GenBank/DDBJ whole genome shotgun (WGS) entry which is preliminary data.</text>
</comment>
<gene>
    <name evidence="2" type="ORF">DPMN_071941</name>
</gene>
<name>A0A9D3Z375_DREPO</name>
<evidence type="ECO:0000256" key="1">
    <source>
        <dbReference type="SAM" id="MobiDB-lite"/>
    </source>
</evidence>